<keyword evidence="2" id="KW-1185">Reference proteome</keyword>
<sequence>MAKQKKAQQLQQELTAVDRLGLRVSAMINAPKAQLERAVTVHRLDTDTDEAWEAVMELIAEEDGVELIFNDDGSVTLRWALRNEGEHQAICPEVEPVEEGAEEDETPF</sequence>
<dbReference type="Pfam" id="PF07867">
    <property type="entry name" value="DUF1654"/>
    <property type="match status" value="1"/>
</dbReference>
<dbReference type="GeneID" id="26516167"/>
<evidence type="ECO:0008006" key="3">
    <source>
        <dbReference type="Google" id="ProtNLM"/>
    </source>
</evidence>
<accession>A0A0S2SYC9</accession>
<reference evidence="1 2" key="1">
    <citation type="submission" date="2015-10" db="EMBL/GenBank/DDBJ databases">
        <title>Complete Genome Sequence of the Pseudomonas phage YMC11/02/R656_PAE_BP.</title>
        <authorList>
            <person name="Jeon J."/>
            <person name="Yong D."/>
            <person name="Lee K."/>
        </authorList>
    </citation>
    <scope>NUCLEOTIDE SEQUENCE [LARGE SCALE GENOMIC DNA]</scope>
</reference>
<gene>
    <name evidence="1" type="ORF">BPPAER656_01130</name>
</gene>
<organism evidence="1 2">
    <name type="scientific">Pseudomonas phage YMC11/02/R656</name>
    <dbReference type="NCBI Taxonomy" id="1755689"/>
    <lineage>
        <taxon>Viruses</taxon>
        <taxon>Duplodnaviria</taxon>
        <taxon>Heunggongvirae</taxon>
        <taxon>Uroviricota</taxon>
        <taxon>Caudoviricetes</taxon>
        <taxon>Bugaksanvirus</taxon>
        <taxon>Bugaksanvirus R656</taxon>
    </lineage>
</organism>
<evidence type="ECO:0000313" key="2">
    <source>
        <dbReference type="Proteomes" id="UP000201818"/>
    </source>
</evidence>
<dbReference type="Proteomes" id="UP000201818">
    <property type="component" value="Segment"/>
</dbReference>
<name>A0A0S2SYC9_9CAUD</name>
<dbReference type="OrthoDB" id="23759at10239"/>
<protein>
    <recommendedName>
        <fullName evidence="3">DUF1654 domain-containing protein</fullName>
    </recommendedName>
</protein>
<evidence type="ECO:0000313" key="1">
    <source>
        <dbReference type="EMBL" id="ALP47934.1"/>
    </source>
</evidence>
<dbReference type="KEGG" id="vg:26516167"/>
<proteinExistence type="predicted"/>
<dbReference type="EMBL" id="KT968831">
    <property type="protein sequence ID" value="ALP47934.1"/>
    <property type="molecule type" value="Genomic_DNA"/>
</dbReference>
<dbReference type="RefSeq" id="YP_009187510.1">
    <property type="nucleotide sequence ID" value="NC_028657.1"/>
</dbReference>
<dbReference type="InterPro" id="IPR012449">
    <property type="entry name" value="Phage_F116_Orf28"/>
</dbReference>